<proteinExistence type="predicted"/>
<dbReference type="RefSeq" id="XP_040787683.1">
    <property type="nucleotide sequence ID" value="XM_040934895.1"/>
</dbReference>
<keyword evidence="2" id="KW-1133">Transmembrane helix</keyword>
<sequence length="672" mass="74408">MAPPESRVPHVHSGTRDGHLTTPLQPCSSTSITEEDASLEFTQRIERKLAAYNASENAFKRWLFEILSWLISAFCMVSIIGIYIRINGRKTIESEALLTLTNFLGKIASAALIVPTSEALGQLKWNWFHNSKAMWDFEIFDKASRGPLGAMMLLFRTKGRSLAALGALLIVLLLAIDTFFQQVMVSSAEWWLVDMGTVPKIRRYSPRMSTEYRAGIELLQFNEDIATIASKFFYDNGTQPIRFGNGTRADIPINCPTSNCTWPIYETLGVCSACQDVSEMLWFGCISTRIDWIANLTGTGTESTYPNGTSCGYFINSSSEYPILMSGYRLKSSDLSPGEALLTRTLPLITNPDRQPLFGGSINYKDIRNPIIDAIIVGASDGIGGVYRNETPTAHECVLSWCVKSIKSSYSWGGYSEEVTGSITNTTAGPYPWTTRFIESTAVNGTDIYYSENINIVPGSIDDTALSYGVSNKTMSETVAVFDDVFPSFVTAHNATEEPLMRNKFYTAKKGPITRRLLYNPWQPPNDVSQHLSRLAIAITNLMRSSSVSSESVAGQAWERQVFVRVRWEWLTFPLLLLTLSLVFLVLTIVKTSGDAGIGLWKTSAMPTLIYSLPKETQSQLASPSTWNSTQGGGKKVRIRLLPNIGWRVSGHNQLSASPKLPLASKAPRGWI</sequence>
<accession>A0A9P4L7M2</accession>
<keyword evidence="4" id="KW-1185">Reference proteome</keyword>
<evidence type="ECO:0000256" key="1">
    <source>
        <dbReference type="SAM" id="MobiDB-lite"/>
    </source>
</evidence>
<comment type="caution">
    <text evidence="3">The sequence shown here is derived from an EMBL/GenBank/DDBJ whole genome shotgun (WGS) entry which is preliminary data.</text>
</comment>
<dbReference type="InterPro" id="IPR021514">
    <property type="entry name" value="DUF3176"/>
</dbReference>
<name>A0A9P4L7M2_9PLEO</name>
<keyword evidence="2" id="KW-0812">Transmembrane</keyword>
<protein>
    <submittedName>
        <fullName evidence="3">Uncharacterized protein</fullName>
    </submittedName>
</protein>
<gene>
    <name evidence="3" type="ORF">K460DRAFT_376610</name>
</gene>
<organism evidence="3 4">
    <name type="scientific">Cucurbitaria berberidis CBS 394.84</name>
    <dbReference type="NCBI Taxonomy" id="1168544"/>
    <lineage>
        <taxon>Eukaryota</taxon>
        <taxon>Fungi</taxon>
        <taxon>Dikarya</taxon>
        <taxon>Ascomycota</taxon>
        <taxon>Pezizomycotina</taxon>
        <taxon>Dothideomycetes</taxon>
        <taxon>Pleosporomycetidae</taxon>
        <taxon>Pleosporales</taxon>
        <taxon>Pleosporineae</taxon>
        <taxon>Cucurbitariaceae</taxon>
        <taxon>Cucurbitaria</taxon>
    </lineage>
</organism>
<reference evidence="3" key="1">
    <citation type="submission" date="2020-01" db="EMBL/GenBank/DDBJ databases">
        <authorList>
            <consortium name="DOE Joint Genome Institute"/>
            <person name="Haridas S."/>
            <person name="Albert R."/>
            <person name="Binder M."/>
            <person name="Bloem J."/>
            <person name="Labutti K."/>
            <person name="Salamov A."/>
            <person name="Andreopoulos B."/>
            <person name="Baker S.E."/>
            <person name="Barry K."/>
            <person name="Bills G."/>
            <person name="Bluhm B.H."/>
            <person name="Cannon C."/>
            <person name="Castanera R."/>
            <person name="Culley D.E."/>
            <person name="Daum C."/>
            <person name="Ezra D."/>
            <person name="Gonzalez J.B."/>
            <person name="Henrissat B."/>
            <person name="Kuo A."/>
            <person name="Liang C."/>
            <person name="Lipzen A."/>
            <person name="Lutzoni F."/>
            <person name="Magnuson J."/>
            <person name="Mondo S."/>
            <person name="Nolan M."/>
            <person name="Ohm R."/>
            <person name="Pangilinan J."/>
            <person name="Park H.-J."/>
            <person name="Ramirez L."/>
            <person name="Alfaro M."/>
            <person name="Sun H."/>
            <person name="Tritt A."/>
            <person name="Yoshinaga Y."/>
            <person name="Zwiers L.-H."/>
            <person name="Turgeon B.G."/>
            <person name="Goodwin S.B."/>
            <person name="Spatafora J.W."/>
            <person name="Crous P.W."/>
            <person name="Grigoriev I.V."/>
        </authorList>
    </citation>
    <scope>NUCLEOTIDE SEQUENCE</scope>
    <source>
        <strain evidence="3">CBS 394.84</strain>
    </source>
</reference>
<dbReference type="OrthoDB" id="5376804at2759"/>
<evidence type="ECO:0000313" key="3">
    <source>
        <dbReference type="EMBL" id="KAF1845120.1"/>
    </source>
</evidence>
<dbReference type="EMBL" id="ML976616">
    <property type="protein sequence ID" value="KAF1845120.1"/>
    <property type="molecule type" value="Genomic_DNA"/>
</dbReference>
<evidence type="ECO:0000256" key="2">
    <source>
        <dbReference type="SAM" id="Phobius"/>
    </source>
</evidence>
<evidence type="ECO:0000313" key="4">
    <source>
        <dbReference type="Proteomes" id="UP000800039"/>
    </source>
</evidence>
<dbReference type="Proteomes" id="UP000800039">
    <property type="component" value="Unassembled WGS sequence"/>
</dbReference>
<feature type="compositionally biased region" description="Polar residues" evidence="1">
    <location>
        <begin position="22"/>
        <end position="31"/>
    </location>
</feature>
<dbReference type="GeneID" id="63852146"/>
<keyword evidence="2" id="KW-0472">Membrane</keyword>
<feature type="transmembrane region" description="Helical" evidence="2">
    <location>
        <begin position="66"/>
        <end position="84"/>
    </location>
</feature>
<feature type="transmembrane region" description="Helical" evidence="2">
    <location>
        <begin position="570"/>
        <end position="590"/>
    </location>
</feature>
<dbReference type="PANTHER" id="PTHR35394:SF5">
    <property type="entry name" value="DUF3176 DOMAIN-CONTAINING PROTEIN"/>
    <property type="match status" value="1"/>
</dbReference>
<dbReference type="PANTHER" id="PTHR35394">
    <property type="entry name" value="DUF3176 DOMAIN-CONTAINING PROTEIN"/>
    <property type="match status" value="1"/>
</dbReference>
<dbReference type="Pfam" id="PF11374">
    <property type="entry name" value="DUF3176"/>
    <property type="match status" value="1"/>
</dbReference>
<dbReference type="AlphaFoldDB" id="A0A9P4L7M2"/>
<feature type="transmembrane region" description="Helical" evidence="2">
    <location>
        <begin position="161"/>
        <end position="180"/>
    </location>
</feature>
<feature type="region of interest" description="Disordered" evidence="1">
    <location>
        <begin position="1"/>
        <end position="31"/>
    </location>
</feature>